<dbReference type="OrthoDB" id="1957712at2"/>
<dbReference type="EMBL" id="PVXO01000060">
    <property type="protein sequence ID" value="PRR77714.1"/>
    <property type="molecule type" value="Genomic_DNA"/>
</dbReference>
<dbReference type="Proteomes" id="UP000239706">
    <property type="component" value="Unassembled WGS sequence"/>
</dbReference>
<name>A0A2T0B1M7_9CLOT</name>
<keyword evidence="2" id="KW-1185">Reference proteome</keyword>
<protein>
    <submittedName>
        <fullName evidence="1">Uncharacterized protein</fullName>
    </submittedName>
</protein>
<reference evidence="1 2" key="1">
    <citation type="submission" date="2018-03" db="EMBL/GenBank/DDBJ databases">
        <title>Genome sequence of Clostridium liquoris DSM 100320.</title>
        <authorList>
            <person name="Poehlein A."/>
            <person name="Daniel R."/>
        </authorList>
    </citation>
    <scope>NUCLEOTIDE SEQUENCE [LARGE SCALE GENOMIC DNA]</scope>
    <source>
        <strain evidence="1 2">DSM 100320</strain>
    </source>
</reference>
<sequence length="339" mass="39407">MSKKKVRCFRYRLKLNNTTVENSYLKDVVNEIFDVNNNNDIKELNNGNLVNILIGEDSDNYLSLEFIKKVSTTDKDEFIETKDVDERYLFFRIGREKDIEGAIKRNIETWEGSGVIGANEQDSYNLEICTYILIDTMNGIILELFGRYAPTVKSLKHLLNKLISRRESDVLAGITFDYNNIMTDELINSLRDNGTRLGQVTYNYENPNLDMLIDIGFTAEQINRLKELDVFQLEINLKGRVRVPLTRTPDKIKSVLNSFRNAPQNMKDKLSFKGTTKSTSTKNYTFKEEEVTYNIDIPYERITDNRRIKLSLDDIAFEAYTRLYNLYSENITRIASYTS</sequence>
<comment type="caution">
    <text evidence="1">The sequence shown here is derived from an EMBL/GenBank/DDBJ whole genome shotgun (WGS) entry which is preliminary data.</text>
</comment>
<evidence type="ECO:0000313" key="2">
    <source>
        <dbReference type="Proteomes" id="UP000239706"/>
    </source>
</evidence>
<accession>A0A2T0B1M7</accession>
<proteinExistence type="predicted"/>
<dbReference type="AlphaFoldDB" id="A0A2T0B1M7"/>
<dbReference type="RefSeq" id="WP_106064329.1">
    <property type="nucleotide sequence ID" value="NZ_PVXO01000060.1"/>
</dbReference>
<organism evidence="1 2">
    <name type="scientific">Clostridium liquoris</name>
    <dbReference type="NCBI Taxonomy" id="1289519"/>
    <lineage>
        <taxon>Bacteria</taxon>
        <taxon>Bacillati</taxon>
        <taxon>Bacillota</taxon>
        <taxon>Clostridia</taxon>
        <taxon>Eubacteriales</taxon>
        <taxon>Clostridiaceae</taxon>
        <taxon>Clostridium</taxon>
    </lineage>
</organism>
<gene>
    <name evidence="1" type="ORF">CLLI_22780</name>
</gene>
<evidence type="ECO:0000313" key="1">
    <source>
        <dbReference type="EMBL" id="PRR77714.1"/>
    </source>
</evidence>